<evidence type="ECO:0000256" key="1">
    <source>
        <dbReference type="ARBA" id="ARBA00006484"/>
    </source>
</evidence>
<dbReference type="EMBL" id="LM676436">
    <property type="protein sequence ID" value="CEP27412.1"/>
    <property type="molecule type" value="Genomic_DNA"/>
</dbReference>
<dbReference type="InterPro" id="IPR050259">
    <property type="entry name" value="SDR"/>
</dbReference>
<dbReference type="Pfam" id="PF13561">
    <property type="entry name" value="adh_short_C2"/>
    <property type="match status" value="1"/>
</dbReference>
<dbReference type="PRINTS" id="PR00081">
    <property type="entry name" value="GDHRDH"/>
</dbReference>
<sequence length="248" mass="25302">MDLGLASKVFIVTAASGGLGLASARALVAEGARVVLVARRAEALAAAAAELGAQNAVVLPADLSAPETADAAAQLALDTWQRLDGAFVSVGGPPKGHVVENTDEQWQAAFSSVFLAALRVSRAVVGANPAARLGFVLSSSAKSPLADMAISNGLRPGLAMLVKQLANEIAPDGGRAFALLPGRIATQRMVDLLGHDPTPQDAVDSGIPMRRMGDPDEFGRVAAFMLSDAASYVTGVMLPVDGGLLQVL</sequence>
<name>A0A068VTU5_PROFF</name>
<dbReference type="PANTHER" id="PTHR42879">
    <property type="entry name" value="3-OXOACYL-(ACYL-CARRIER-PROTEIN) REDUCTASE"/>
    <property type="match status" value="1"/>
</dbReference>
<accession>A0A068VTU5</accession>
<comment type="similarity">
    <text evidence="1">Belongs to the short-chain dehydrogenases/reductases (SDR) family.</text>
</comment>
<dbReference type="PATRIC" id="fig|66712.6.peg.1437"/>
<evidence type="ECO:0000313" key="2">
    <source>
        <dbReference type="EMBL" id="CEP27412.1"/>
    </source>
</evidence>
<reference evidence="2" key="1">
    <citation type="submission" date="2014-08" db="EMBL/GenBank/DDBJ databases">
        <authorList>
            <person name="Falentin Helene"/>
        </authorList>
    </citation>
    <scope>NUCLEOTIDE SEQUENCE</scope>
</reference>
<dbReference type="GeneID" id="61221878"/>
<dbReference type="Gene3D" id="3.40.50.720">
    <property type="entry name" value="NAD(P)-binding Rossmann-like Domain"/>
    <property type="match status" value="1"/>
</dbReference>
<organism evidence="2">
    <name type="scientific">Propionibacterium freudenreichii subsp. freudenreichii</name>
    <dbReference type="NCBI Taxonomy" id="66712"/>
    <lineage>
        <taxon>Bacteria</taxon>
        <taxon>Bacillati</taxon>
        <taxon>Actinomycetota</taxon>
        <taxon>Actinomycetes</taxon>
        <taxon>Propionibacteriales</taxon>
        <taxon>Propionibacteriaceae</taxon>
        <taxon>Propionibacterium</taxon>
    </lineage>
</organism>
<dbReference type="PANTHER" id="PTHR42879:SF6">
    <property type="entry name" value="NADPH-DEPENDENT REDUCTASE BACG"/>
    <property type="match status" value="1"/>
</dbReference>
<dbReference type="InterPro" id="IPR002347">
    <property type="entry name" value="SDR_fam"/>
</dbReference>
<dbReference type="SUPFAM" id="SSF51735">
    <property type="entry name" value="NAD(P)-binding Rossmann-fold domains"/>
    <property type="match status" value="1"/>
</dbReference>
<proteinExistence type="inferred from homology"/>
<dbReference type="AlphaFoldDB" id="A0A068VTU5"/>
<gene>
    <name evidence="2" type="ORF">PFCIRM138_01465</name>
</gene>
<dbReference type="KEGG" id="pfre:RM25_1409"/>
<dbReference type="InterPro" id="IPR036291">
    <property type="entry name" value="NAD(P)-bd_dom_sf"/>
</dbReference>
<dbReference type="RefSeq" id="WP_013161355.1">
    <property type="nucleotide sequence ID" value="NZ_CP010341.1"/>
</dbReference>
<protein>
    <submittedName>
        <fullName evidence="2">Dehydrogenase</fullName>
    </submittedName>
</protein>